<dbReference type="SFLD" id="SFLDG01017">
    <property type="entry name" value="Polyprenyl_Transferase_Like"/>
    <property type="match status" value="1"/>
</dbReference>
<sequence>MIHKVALLREKIDRELSMVMKSVQPESLFEPPRYVFSLGGKRIRPVLTLMAVELFNKNIDIALNAALAIEIFHNFSLLHDDLMDNADIRRGNPTVHKKWNANTAILSGDAMVIEAYKYIAKVPTQHLSEVLDLFSDTAMDICVGQQYDMDFEKRNDVKEAEYLEMILKKTAVLIGCSLKMGAILSDADKSDAEALYQFGINLGLAFQLKDDLLDVYGDPKRFGKNIGGDIISNKKTYLLIKALRNSNPGQRDELDKWITIKEFDPNEKIEAVKKIYDELNLKVISENLIEKYYLASLENLSSVSVSSDRKRELIELSENLMYRDS</sequence>
<dbReference type="CDD" id="cd00685">
    <property type="entry name" value="Trans_IPPS_HT"/>
    <property type="match status" value="1"/>
</dbReference>
<keyword evidence="3 6" id="KW-0808">Transferase</keyword>
<accession>A0A098C1U8</accession>
<evidence type="ECO:0000256" key="2">
    <source>
        <dbReference type="ARBA" id="ARBA00006706"/>
    </source>
</evidence>
<dbReference type="HOGENOM" id="CLU_014015_2_1_10"/>
<evidence type="ECO:0000313" key="7">
    <source>
        <dbReference type="EMBL" id="CEA16388.1"/>
    </source>
</evidence>
<dbReference type="KEGG" id="pbt:ING2E5B_1641"/>
<gene>
    <name evidence="7" type="ORF">ING2E5B_1641</name>
</gene>
<dbReference type="InterPro" id="IPR000092">
    <property type="entry name" value="Polyprenyl_synt"/>
</dbReference>
<dbReference type="PATRIC" id="fig|1562970.3.peg.1630"/>
<dbReference type="Pfam" id="PF00348">
    <property type="entry name" value="polyprenyl_synt"/>
    <property type="match status" value="1"/>
</dbReference>
<dbReference type="SFLD" id="SFLDS00005">
    <property type="entry name" value="Isoprenoid_Synthase_Type_I"/>
    <property type="match status" value="1"/>
</dbReference>
<evidence type="ECO:0000313" key="8">
    <source>
        <dbReference type="Proteomes" id="UP000032417"/>
    </source>
</evidence>
<dbReference type="AlphaFoldDB" id="A0A098C1U8"/>
<evidence type="ECO:0008006" key="9">
    <source>
        <dbReference type="Google" id="ProtNLM"/>
    </source>
</evidence>
<dbReference type="GO" id="GO:0046872">
    <property type="term" value="F:metal ion binding"/>
    <property type="evidence" value="ECO:0007669"/>
    <property type="project" value="UniProtKB-KW"/>
</dbReference>
<dbReference type="GO" id="GO:0008299">
    <property type="term" value="P:isoprenoid biosynthetic process"/>
    <property type="evidence" value="ECO:0007669"/>
    <property type="project" value="InterPro"/>
</dbReference>
<dbReference type="PANTHER" id="PTHR12001:SF85">
    <property type="entry name" value="SHORT CHAIN ISOPRENYL DIPHOSPHATE SYNTHASE"/>
    <property type="match status" value="1"/>
</dbReference>
<dbReference type="PROSITE" id="PS00444">
    <property type="entry name" value="POLYPRENYL_SYNTHASE_2"/>
    <property type="match status" value="1"/>
</dbReference>
<dbReference type="GO" id="GO:0004659">
    <property type="term" value="F:prenyltransferase activity"/>
    <property type="evidence" value="ECO:0007669"/>
    <property type="project" value="InterPro"/>
</dbReference>
<dbReference type="EMBL" id="LN515532">
    <property type="protein sequence ID" value="CEA16388.1"/>
    <property type="molecule type" value="Genomic_DNA"/>
</dbReference>
<dbReference type="InterPro" id="IPR033749">
    <property type="entry name" value="Polyprenyl_synt_CS"/>
</dbReference>
<organism evidence="7 8">
    <name type="scientific">Fermentimonas caenicola</name>
    <dbReference type="NCBI Taxonomy" id="1562970"/>
    <lineage>
        <taxon>Bacteria</taxon>
        <taxon>Pseudomonadati</taxon>
        <taxon>Bacteroidota</taxon>
        <taxon>Bacteroidia</taxon>
        <taxon>Bacteroidales</taxon>
        <taxon>Dysgonomonadaceae</taxon>
        <taxon>Fermentimonas</taxon>
    </lineage>
</organism>
<keyword evidence="4" id="KW-0479">Metal-binding</keyword>
<keyword evidence="5" id="KW-0460">Magnesium</keyword>
<dbReference type="SUPFAM" id="SSF48576">
    <property type="entry name" value="Terpenoid synthases"/>
    <property type="match status" value="1"/>
</dbReference>
<evidence type="ECO:0000256" key="4">
    <source>
        <dbReference type="ARBA" id="ARBA00022723"/>
    </source>
</evidence>
<protein>
    <recommendedName>
        <fullName evidence="9">Isoprenyl synthetase</fullName>
    </recommendedName>
</protein>
<evidence type="ECO:0000256" key="5">
    <source>
        <dbReference type="ARBA" id="ARBA00022842"/>
    </source>
</evidence>
<dbReference type="Proteomes" id="UP000032417">
    <property type="component" value="Chromosome 1"/>
</dbReference>
<dbReference type="PANTHER" id="PTHR12001">
    <property type="entry name" value="GERANYLGERANYL PYROPHOSPHATE SYNTHASE"/>
    <property type="match status" value="1"/>
</dbReference>
<keyword evidence="8" id="KW-1185">Reference proteome</keyword>
<proteinExistence type="inferred from homology"/>
<evidence type="ECO:0000256" key="6">
    <source>
        <dbReference type="RuleBase" id="RU004466"/>
    </source>
</evidence>
<dbReference type="InterPro" id="IPR008949">
    <property type="entry name" value="Isoprenoid_synthase_dom_sf"/>
</dbReference>
<dbReference type="OrthoDB" id="9805316at2"/>
<reference evidence="7 8" key="1">
    <citation type="submission" date="2014-08" db="EMBL/GenBank/DDBJ databases">
        <authorList>
            <person name="Wibberg D."/>
        </authorList>
    </citation>
    <scope>NUCLEOTIDE SEQUENCE [LARGE SCALE GENOMIC DNA]</scope>
    <source>
        <strain evidence="8">ING2-E5B</strain>
    </source>
</reference>
<dbReference type="Gene3D" id="1.10.600.10">
    <property type="entry name" value="Farnesyl Diphosphate Synthase"/>
    <property type="match status" value="1"/>
</dbReference>
<comment type="cofactor">
    <cofactor evidence="1">
        <name>Mg(2+)</name>
        <dbReference type="ChEBI" id="CHEBI:18420"/>
    </cofactor>
</comment>
<comment type="similarity">
    <text evidence="2 6">Belongs to the FPP/GGPP synthase family.</text>
</comment>
<dbReference type="PROSITE" id="PS00723">
    <property type="entry name" value="POLYPRENYL_SYNTHASE_1"/>
    <property type="match status" value="1"/>
</dbReference>
<evidence type="ECO:0000256" key="1">
    <source>
        <dbReference type="ARBA" id="ARBA00001946"/>
    </source>
</evidence>
<evidence type="ECO:0000256" key="3">
    <source>
        <dbReference type="ARBA" id="ARBA00022679"/>
    </source>
</evidence>
<dbReference type="STRING" id="1562970.ING2E5B_1641"/>
<name>A0A098C1U8_9BACT</name>